<protein>
    <submittedName>
        <fullName evidence="1">Uncharacterized protein</fullName>
    </submittedName>
</protein>
<dbReference type="AlphaFoldDB" id="A0A1G7TPU5"/>
<dbReference type="Proteomes" id="UP000199623">
    <property type="component" value="Unassembled WGS sequence"/>
</dbReference>
<keyword evidence="2" id="KW-1185">Reference proteome</keyword>
<sequence length="74" mass="8234">MALFDQSVSVESWIEMTGDVEVRCEVDRLNEKATLYFGHRDEYVMVICRDGLGKVASLAARAVRELDAEPAPSS</sequence>
<proteinExistence type="predicted"/>
<gene>
    <name evidence="1" type="ORF">SAMN05216553_107385</name>
</gene>
<evidence type="ECO:0000313" key="1">
    <source>
        <dbReference type="EMBL" id="SDG36994.1"/>
    </source>
</evidence>
<organism evidence="1 2">
    <name type="scientific">Lentzea fradiae</name>
    <dbReference type="NCBI Taxonomy" id="200378"/>
    <lineage>
        <taxon>Bacteria</taxon>
        <taxon>Bacillati</taxon>
        <taxon>Actinomycetota</taxon>
        <taxon>Actinomycetes</taxon>
        <taxon>Pseudonocardiales</taxon>
        <taxon>Pseudonocardiaceae</taxon>
        <taxon>Lentzea</taxon>
    </lineage>
</organism>
<dbReference type="STRING" id="200378.SAMN05216553_107385"/>
<dbReference type="RefSeq" id="WP_090051100.1">
    <property type="nucleotide sequence ID" value="NZ_FNCC01000007.1"/>
</dbReference>
<reference evidence="2" key="1">
    <citation type="submission" date="2016-10" db="EMBL/GenBank/DDBJ databases">
        <authorList>
            <person name="Varghese N."/>
            <person name="Submissions S."/>
        </authorList>
    </citation>
    <scope>NUCLEOTIDE SEQUENCE [LARGE SCALE GENOMIC DNA]</scope>
    <source>
        <strain evidence="2">CGMCC 4.3506</strain>
    </source>
</reference>
<evidence type="ECO:0000313" key="2">
    <source>
        <dbReference type="Proteomes" id="UP000199623"/>
    </source>
</evidence>
<dbReference type="EMBL" id="FNCC01000007">
    <property type="protein sequence ID" value="SDG36994.1"/>
    <property type="molecule type" value="Genomic_DNA"/>
</dbReference>
<accession>A0A1G7TPU5</accession>
<dbReference type="OrthoDB" id="3699053at2"/>
<name>A0A1G7TPU5_9PSEU</name>